<dbReference type="Pfam" id="PF00440">
    <property type="entry name" value="TetR_N"/>
    <property type="match status" value="1"/>
</dbReference>
<name>A0A9X2BIG2_9VIBR</name>
<feature type="DNA-binding region" description="H-T-H motif" evidence="4">
    <location>
        <begin position="28"/>
        <end position="47"/>
    </location>
</feature>
<evidence type="ECO:0000256" key="3">
    <source>
        <dbReference type="ARBA" id="ARBA00023163"/>
    </source>
</evidence>
<evidence type="ECO:0000256" key="2">
    <source>
        <dbReference type="ARBA" id="ARBA00023125"/>
    </source>
</evidence>
<evidence type="ECO:0000313" key="6">
    <source>
        <dbReference type="EMBL" id="MCK6264080.1"/>
    </source>
</evidence>
<dbReference type="Gene3D" id="1.10.10.60">
    <property type="entry name" value="Homeodomain-like"/>
    <property type="match status" value="1"/>
</dbReference>
<dbReference type="GO" id="GO:0003700">
    <property type="term" value="F:DNA-binding transcription factor activity"/>
    <property type="evidence" value="ECO:0007669"/>
    <property type="project" value="TreeGrafter"/>
</dbReference>
<dbReference type="InterPro" id="IPR050109">
    <property type="entry name" value="HTH-type_TetR-like_transc_reg"/>
</dbReference>
<gene>
    <name evidence="6" type="ORF">KP803_12440</name>
</gene>
<dbReference type="FunFam" id="1.10.10.60:FF:000141">
    <property type="entry name" value="TetR family transcriptional regulator"/>
    <property type="match status" value="1"/>
</dbReference>
<dbReference type="Proteomes" id="UP001139559">
    <property type="component" value="Unassembled WGS sequence"/>
</dbReference>
<evidence type="ECO:0000256" key="4">
    <source>
        <dbReference type="PROSITE-ProRule" id="PRU00335"/>
    </source>
</evidence>
<keyword evidence="2 4" id="KW-0238">DNA-binding</keyword>
<protein>
    <submittedName>
        <fullName evidence="6">TetR/AcrR family transcriptional regulator</fullName>
    </submittedName>
</protein>
<dbReference type="AlphaFoldDB" id="A0A9X2BIG2"/>
<dbReference type="InterPro" id="IPR009057">
    <property type="entry name" value="Homeodomain-like_sf"/>
</dbReference>
<keyword evidence="7" id="KW-1185">Reference proteome</keyword>
<keyword evidence="1" id="KW-0805">Transcription regulation</keyword>
<evidence type="ECO:0000256" key="1">
    <source>
        <dbReference type="ARBA" id="ARBA00023015"/>
    </source>
</evidence>
<dbReference type="PANTHER" id="PTHR30055:SF224">
    <property type="entry name" value="TRANSCRIPTIONAL REGULATOR TETR FAMILY"/>
    <property type="match status" value="1"/>
</dbReference>
<comment type="caution">
    <text evidence="6">The sequence shown here is derived from an EMBL/GenBank/DDBJ whole genome shotgun (WGS) entry which is preliminary data.</text>
</comment>
<dbReference type="PROSITE" id="PS50977">
    <property type="entry name" value="HTH_TETR_2"/>
    <property type="match status" value="1"/>
</dbReference>
<sequence>MKRTEIKRLAIIDAARAEFIEKGFLEANMDNVCKKADVSKRTLYRHFESKERLFSSILKIVQDSATPPEQYRYTEEKTLQEQLTEITLAEIDTIFNQYGIPLSRVIIMEFLRQPKLATEIAEQLNSTKGIELWVETAAGAGRLNGQDTSLMVQVYGSLLKGLTFWPNVMINKQPSMNAELRTKVDTIVSVFLAAYAVNS</sequence>
<dbReference type="InterPro" id="IPR039536">
    <property type="entry name" value="TetR_C_Proteobacteria"/>
</dbReference>
<evidence type="ECO:0000259" key="5">
    <source>
        <dbReference type="PROSITE" id="PS50977"/>
    </source>
</evidence>
<dbReference type="RefSeq" id="WP_248009158.1">
    <property type="nucleotide sequence ID" value="NZ_JAJHVV010000007.1"/>
</dbReference>
<dbReference type="GO" id="GO:0000976">
    <property type="term" value="F:transcription cis-regulatory region binding"/>
    <property type="evidence" value="ECO:0007669"/>
    <property type="project" value="TreeGrafter"/>
</dbReference>
<dbReference type="Pfam" id="PF14246">
    <property type="entry name" value="TetR_C_7"/>
    <property type="match status" value="1"/>
</dbReference>
<dbReference type="PANTHER" id="PTHR30055">
    <property type="entry name" value="HTH-TYPE TRANSCRIPTIONAL REGULATOR RUTR"/>
    <property type="match status" value="1"/>
</dbReference>
<evidence type="ECO:0000313" key="7">
    <source>
        <dbReference type="Proteomes" id="UP001139559"/>
    </source>
</evidence>
<dbReference type="PRINTS" id="PR00455">
    <property type="entry name" value="HTHTETR"/>
</dbReference>
<organism evidence="6 7">
    <name type="scientific">Vibrio amylolyticus</name>
    <dbReference type="NCBI Taxonomy" id="2847292"/>
    <lineage>
        <taxon>Bacteria</taxon>
        <taxon>Pseudomonadati</taxon>
        <taxon>Pseudomonadota</taxon>
        <taxon>Gammaproteobacteria</taxon>
        <taxon>Vibrionales</taxon>
        <taxon>Vibrionaceae</taxon>
        <taxon>Vibrio</taxon>
    </lineage>
</organism>
<reference evidence="6" key="1">
    <citation type="submission" date="2021-11" db="EMBL/GenBank/DDBJ databases">
        <title>Vibrio ZSDE26 sp. nov. and Vibrio ZSDZ34 sp. nov., isolated from coastal seawater in Qingdao.</title>
        <authorList>
            <person name="Zhang P."/>
        </authorList>
    </citation>
    <scope>NUCLEOTIDE SEQUENCE</scope>
    <source>
        <strain evidence="6">ZSDE26</strain>
    </source>
</reference>
<dbReference type="Gene3D" id="1.10.357.10">
    <property type="entry name" value="Tetracycline Repressor, domain 2"/>
    <property type="match status" value="1"/>
</dbReference>
<dbReference type="EMBL" id="JAJHVV010000007">
    <property type="protein sequence ID" value="MCK6264080.1"/>
    <property type="molecule type" value="Genomic_DNA"/>
</dbReference>
<feature type="domain" description="HTH tetR-type" evidence="5">
    <location>
        <begin position="5"/>
        <end position="65"/>
    </location>
</feature>
<dbReference type="SUPFAM" id="SSF46689">
    <property type="entry name" value="Homeodomain-like"/>
    <property type="match status" value="1"/>
</dbReference>
<accession>A0A9X2BIG2</accession>
<proteinExistence type="predicted"/>
<dbReference type="InterPro" id="IPR001647">
    <property type="entry name" value="HTH_TetR"/>
</dbReference>
<keyword evidence="3" id="KW-0804">Transcription</keyword>